<gene>
    <name evidence="2" type="ORF">OB69_10465</name>
</gene>
<keyword evidence="3" id="KW-1185">Reference proteome</keyword>
<dbReference type="EMBL" id="JSVA01000010">
    <property type="protein sequence ID" value="KOF02728.1"/>
    <property type="molecule type" value="Genomic_DNA"/>
</dbReference>
<reference evidence="3" key="1">
    <citation type="submission" date="2014-11" db="EMBL/GenBank/DDBJ databases">
        <title>Genome sequencing of Roseivirga sp. D-25.</title>
        <authorList>
            <person name="Selvaratnam C."/>
            <person name="Thevarajoo S."/>
            <person name="Goh K.M."/>
            <person name="Eee R."/>
            <person name="Chan K.-G."/>
            <person name="Chong C.S."/>
        </authorList>
    </citation>
    <scope>NUCLEOTIDE SEQUENCE [LARGE SCALE GENOMIC DNA]</scope>
    <source>
        <strain evidence="3">D-25</strain>
    </source>
</reference>
<proteinExistence type="predicted"/>
<evidence type="ECO:0000256" key="1">
    <source>
        <dbReference type="SAM" id="Phobius"/>
    </source>
</evidence>
<name>A0A0L8AJW2_9BACT</name>
<organism evidence="2 3">
    <name type="scientific">Roseivirga seohaensis subsp. aquiponti</name>
    <dbReference type="NCBI Taxonomy" id="1566026"/>
    <lineage>
        <taxon>Bacteria</taxon>
        <taxon>Pseudomonadati</taxon>
        <taxon>Bacteroidota</taxon>
        <taxon>Cytophagia</taxon>
        <taxon>Cytophagales</taxon>
        <taxon>Roseivirgaceae</taxon>
        <taxon>Roseivirga</taxon>
    </lineage>
</organism>
<evidence type="ECO:0000313" key="3">
    <source>
        <dbReference type="Proteomes" id="UP000036908"/>
    </source>
</evidence>
<feature type="transmembrane region" description="Helical" evidence="1">
    <location>
        <begin position="101"/>
        <end position="119"/>
    </location>
</feature>
<dbReference type="PATRIC" id="fig|1566026.4.peg.377"/>
<evidence type="ECO:0000313" key="2">
    <source>
        <dbReference type="EMBL" id="KOF02728.1"/>
    </source>
</evidence>
<feature type="transmembrane region" description="Helical" evidence="1">
    <location>
        <begin position="125"/>
        <end position="141"/>
    </location>
</feature>
<dbReference type="AlphaFoldDB" id="A0A0L8AJW2"/>
<feature type="transmembrane region" description="Helical" evidence="1">
    <location>
        <begin position="57"/>
        <end position="76"/>
    </location>
</feature>
<feature type="transmembrane region" description="Helical" evidence="1">
    <location>
        <begin position="20"/>
        <end position="37"/>
    </location>
</feature>
<keyword evidence="1" id="KW-1133">Transmembrane helix</keyword>
<keyword evidence="1" id="KW-0812">Transmembrane</keyword>
<accession>A0A0L8AJW2</accession>
<dbReference type="Proteomes" id="UP000036908">
    <property type="component" value="Unassembled WGS sequence"/>
</dbReference>
<dbReference type="OrthoDB" id="980251at2"/>
<sequence length="164" mass="18935">MQLNDPNFNKSAFIKKLESIIYLMFVLPLAFFGYAFLEREASGELRSVFYEDPDIMFHAVMAAGIGYVLLRTVATWKKDALKVLKQVPELDLKLIKLKKSIIYRNIMWSFGATIGAFGLYEKGDMVYALVFSLFLILITANRPSPKYFSKFFGLKGEEKKWMEE</sequence>
<comment type="caution">
    <text evidence="2">The sequence shown here is derived from an EMBL/GenBank/DDBJ whole genome shotgun (WGS) entry which is preliminary data.</text>
</comment>
<keyword evidence="1" id="KW-0472">Membrane</keyword>
<dbReference type="RefSeq" id="WP_053223672.1">
    <property type="nucleotide sequence ID" value="NZ_JSVA01000010.1"/>
</dbReference>
<protein>
    <submittedName>
        <fullName evidence="2">Uncharacterized protein</fullName>
    </submittedName>
</protein>